<evidence type="ECO:0000313" key="2">
    <source>
        <dbReference type="EMBL" id="RIB05753.1"/>
    </source>
</evidence>
<comment type="caution">
    <text evidence="2">The sequence shown here is derived from an EMBL/GenBank/DDBJ whole genome shotgun (WGS) entry which is preliminary data.</text>
</comment>
<evidence type="ECO:0000256" key="1">
    <source>
        <dbReference type="SAM" id="MobiDB-lite"/>
    </source>
</evidence>
<reference evidence="2 3" key="1">
    <citation type="submission" date="2018-06" db="EMBL/GenBank/DDBJ databases">
        <title>Comparative genomics reveals the genomic features of Rhizophagus irregularis, R. cerebriforme, R. diaphanum and Gigaspora rosea, and their symbiotic lifestyle signature.</title>
        <authorList>
            <person name="Morin E."/>
            <person name="San Clemente H."/>
            <person name="Chen E.C.H."/>
            <person name="De La Providencia I."/>
            <person name="Hainaut M."/>
            <person name="Kuo A."/>
            <person name="Kohler A."/>
            <person name="Murat C."/>
            <person name="Tang N."/>
            <person name="Roy S."/>
            <person name="Loubradou J."/>
            <person name="Henrissat B."/>
            <person name="Grigoriev I.V."/>
            <person name="Corradi N."/>
            <person name="Roux C."/>
            <person name="Martin F.M."/>
        </authorList>
    </citation>
    <scope>NUCLEOTIDE SEQUENCE [LARGE SCALE GENOMIC DNA]</scope>
    <source>
        <strain evidence="2 3">DAOM 194757</strain>
    </source>
</reference>
<gene>
    <name evidence="2" type="ORF">C2G38_2218803</name>
</gene>
<proteinExistence type="predicted"/>
<feature type="region of interest" description="Disordered" evidence="1">
    <location>
        <begin position="195"/>
        <end position="219"/>
    </location>
</feature>
<sequence length="219" mass="25993">MLLPLPEKPEDIPEDAREMLLFEIPIKNRGNLRAILAALRKVYTFAQLQDEYFTELEPLSDNPWEVCDEEGDLPDLYFRLSKKKIPLPLTPQELNHKYRAMFFIDLTRLPRDVKRISTQSKYKFPIEDKKEAIQKPELPWDPRNIGSKFDNTHYINKTASGTDKKHFLEPNLVMRSLQPLYFFHQIPETWIEIKRNQNPPEEAKKNQKEMKIDMPESLK</sequence>
<dbReference type="EMBL" id="QKWP01001926">
    <property type="protein sequence ID" value="RIB05753.1"/>
    <property type="molecule type" value="Genomic_DNA"/>
</dbReference>
<dbReference type="Proteomes" id="UP000266673">
    <property type="component" value="Unassembled WGS sequence"/>
</dbReference>
<name>A0A397UEM9_9GLOM</name>
<dbReference type="AlphaFoldDB" id="A0A397UEM9"/>
<evidence type="ECO:0000313" key="3">
    <source>
        <dbReference type="Proteomes" id="UP000266673"/>
    </source>
</evidence>
<accession>A0A397UEM9</accession>
<protein>
    <submittedName>
        <fullName evidence="2">Uncharacterized protein</fullName>
    </submittedName>
</protein>
<keyword evidence="3" id="KW-1185">Reference proteome</keyword>
<organism evidence="2 3">
    <name type="scientific">Gigaspora rosea</name>
    <dbReference type="NCBI Taxonomy" id="44941"/>
    <lineage>
        <taxon>Eukaryota</taxon>
        <taxon>Fungi</taxon>
        <taxon>Fungi incertae sedis</taxon>
        <taxon>Mucoromycota</taxon>
        <taxon>Glomeromycotina</taxon>
        <taxon>Glomeromycetes</taxon>
        <taxon>Diversisporales</taxon>
        <taxon>Gigasporaceae</taxon>
        <taxon>Gigaspora</taxon>
    </lineage>
</organism>